<feature type="compositionally biased region" description="Basic and acidic residues" evidence="1">
    <location>
        <begin position="237"/>
        <end position="251"/>
    </location>
</feature>
<evidence type="ECO:0000313" key="2">
    <source>
        <dbReference type="EMBL" id="VDD74939.1"/>
    </source>
</evidence>
<feature type="compositionally biased region" description="Basic and acidic residues" evidence="1">
    <location>
        <begin position="70"/>
        <end position="97"/>
    </location>
</feature>
<dbReference type="AlphaFoldDB" id="A0A0R3U334"/>
<sequence length="414" mass="47514">MNKHVRWSRFADEISFAISKNTPRRAVSTDDDDEYFSDEDRNLAQPPRSTHYADRQNSQVAQKSSKRYSLKSDLHTSEDGMKPNDNAFDKVCRDENGTKNLYRYRLPERRRARPDRVHSREKQSLVARCSTSPSLKHRSPEPPDPSWTASRRQSNSRDRLLLPPRDYAGAEERWQHGRRATSPKPRVPRSDFEMPPQQKEALGRENRRRSLEQCPPQRKAPAKTKKTRRVRIRYTNRSRDHSELPLERPEASGRSQTKWRFRESPITTPPMEQPRQSKQKPSKQAHSSPDEDQRRRRQSFQGEFYPRLNRSSVAKRDNDFRRQRSPESTVDSTSTDDDTLDLVMNSPRQEYLVNKEDCPSRPGVNCSGPSTEASILAGANSLGGDVDGIVSTQVVLSAMHRDPAALTVNATTAG</sequence>
<protein>
    <submittedName>
        <fullName evidence="2">Uncharacterized protein</fullName>
    </submittedName>
</protein>
<proteinExistence type="predicted"/>
<feature type="compositionally biased region" description="Basic and acidic residues" evidence="1">
    <location>
        <begin position="105"/>
        <end position="123"/>
    </location>
</feature>
<evidence type="ECO:0000313" key="3">
    <source>
        <dbReference type="Proteomes" id="UP000267029"/>
    </source>
</evidence>
<organism evidence="2 3">
    <name type="scientific">Mesocestoides corti</name>
    <name type="common">Flatworm</name>
    <dbReference type="NCBI Taxonomy" id="53468"/>
    <lineage>
        <taxon>Eukaryota</taxon>
        <taxon>Metazoa</taxon>
        <taxon>Spiralia</taxon>
        <taxon>Lophotrochozoa</taxon>
        <taxon>Platyhelminthes</taxon>
        <taxon>Cestoda</taxon>
        <taxon>Eucestoda</taxon>
        <taxon>Cyclophyllidea</taxon>
        <taxon>Mesocestoididae</taxon>
        <taxon>Mesocestoides</taxon>
    </lineage>
</organism>
<dbReference type="Proteomes" id="UP000267029">
    <property type="component" value="Unassembled WGS sequence"/>
</dbReference>
<feature type="compositionally biased region" description="Basic residues" evidence="1">
    <location>
        <begin position="220"/>
        <end position="236"/>
    </location>
</feature>
<name>A0A0R3U334_MESCO</name>
<gene>
    <name evidence="2" type="ORF">MCOS_LOCUS942</name>
</gene>
<feature type="compositionally biased region" description="Basic and acidic residues" evidence="1">
    <location>
        <begin position="314"/>
        <end position="325"/>
    </location>
</feature>
<dbReference type="EMBL" id="UXSR01000100">
    <property type="protein sequence ID" value="VDD74939.1"/>
    <property type="molecule type" value="Genomic_DNA"/>
</dbReference>
<accession>A0A0R3U334</accession>
<keyword evidence="3" id="KW-1185">Reference proteome</keyword>
<reference evidence="2 3" key="1">
    <citation type="submission" date="2018-10" db="EMBL/GenBank/DDBJ databases">
        <authorList>
            <consortium name="Pathogen Informatics"/>
        </authorList>
    </citation>
    <scope>NUCLEOTIDE SEQUENCE [LARGE SCALE GENOMIC DNA]</scope>
</reference>
<feature type="compositionally biased region" description="Basic and acidic residues" evidence="1">
    <location>
        <begin position="201"/>
        <end position="211"/>
    </location>
</feature>
<feature type="region of interest" description="Disordered" evidence="1">
    <location>
        <begin position="20"/>
        <end position="341"/>
    </location>
</feature>
<evidence type="ECO:0000256" key="1">
    <source>
        <dbReference type="SAM" id="MobiDB-lite"/>
    </source>
</evidence>